<dbReference type="EMBL" id="CP059246">
    <property type="protein sequence ID" value="QLL30982.1"/>
    <property type="molecule type" value="Genomic_DNA"/>
</dbReference>
<proteinExistence type="predicted"/>
<name>A0A7G3ZBU6_9SACH</name>
<feature type="region of interest" description="Disordered" evidence="1">
    <location>
        <begin position="157"/>
        <end position="182"/>
    </location>
</feature>
<organism evidence="2 3">
    <name type="scientific">Torulaspora globosa</name>
    <dbReference type="NCBI Taxonomy" id="48254"/>
    <lineage>
        <taxon>Eukaryota</taxon>
        <taxon>Fungi</taxon>
        <taxon>Dikarya</taxon>
        <taxon>Ascomycota</taxon>
        <taxon>Saccharomycotina</taxon>
        <taxon>Saccharomycetes</taxon>
        <taxon>Saccharomycetales</taxon>
        <taxon>Saccharomycetaceae</taxon>
        <taxon>Torulaspora</taxon>
    </lineage>
</organism>
<feature type="compositionally biased region" description="Basic and acidic residues" evidence="1">
    <location>
        <begin position="157"/>
        <end position="178"/>
    </location>
</feature>
<evidence type="ECO:0000313" key="2">
    <source>
        <dbReference type="EMBL" id="QLL30982.1"/>
    </source>
</evidence>
<keyword evidence="3" id="KW-1185">Reference proteome</keyword>
<reference evidence="2 3" key="1">
    <citation type="submission" date="2020-06" db="EMBL/GenBank/DDBJ databases">
        <title>The yeast mating-type switching endonuclease HO is a domesticated member of an unorthodox homing genetic element family.</title>
        <authorList>
            <person name="Coughlan A.Y."/>
            <person name="Lombardi L."/>
            <person name="Braun-Galleani S."/>
            <person name="Martos A.R."/>
            <person name="Galeote V."/>
            <person name="Bigey F."/>
            <person name="Dequin S."/>
            <person name="Byrne K.P."/>
            <person name="Wolfe K.H."/>
        </authorList>
    </citation>
    <scope>NUCLEOTIDE SEQUENCE [LARGE SCALE GENOMIC DNA]</scope>
    <source>
        <strain evidence="2 3">CBS764</strain>
    </source>
</reference>
<gene>
    <name evidence="2" type="ORF">HG536_0A07970</name>
</gene>
<dbReference type="OrthoDB" id="4035871at2759"/>
<dbReference type="GeneID" id="59324079"/>
<protein>
    <submittedName>
        <fullName evidence="2">Uncharacterized protein</fullName>
    </submittedName>
</protein>
<dbReference type="Proteomes" id="UP000515788">
    <property type="component" value="Chromosome 1"/>
</dbReference>
<dbReference type="KEGG" id="tgb:HG536_0A07970"/>
<accession>A0A7G3ZBU6</accession>
<evidence type="ECO:0000256" key="1">
    <source>
        <dbReference type="SAM" id="MobiDB-lite"/>
    </source>
</evidence>
<dbReference type="RefSeq" id="XP_037137657.1">
    <property type="nucleotide sequence ID" value="XM_037281762.1"/>
</dbReference>
<dbReference type="AlphaFoldDB" id="A0A7G3ZBU6"/>
<evidence type="ECO:0000313" key="3">
    <source>
        <dbReference type="Proteomes" id="UP000515788"/>
    </source>
</evidence>
<sequence>MALLGVRNCDRWRGHSIFHPMLRGYATTQGKKLDWDMVFNPRSSKRKALNQFKKNLLYLAEKGLTPSAGSQEYEAVRYLSCQGTRSIRKLCEMIMQHRVNEHQVWEAIVRVSHRDPANIAVPQKLETSSRVHPKLRPMLKIRPQAVDLLEDVIDKVEKSQAKEPSSREDAVAFDEPKPRNCTSSIKQRNIQDIDVQSLGNYLQKAGQYGERRRRYTWENQRHFSWEHATNGPFTLSAGEVLFPNPMYKRYKKKPLENLKHKASTILSLGNKGSRYEQDKPTELLVYNLVSKKQRVIPVSNDSSLFNINYKDLFGIINSSKNAPEETLSIINQFEGKGWTLIGDLYDNSQTIAFQRTVVPSSHAAKALARSPWLWAAILSALLFGSYSLSSLALWGSDEPLDRSSGNEREEA</sequence>